<evidence type="ECO:0008006" key="4">
    <source>
        <dbReference type="Google" id="ProtNLM"/>
    </source>
</evidence>
<organism evidence="2 3">
    <name type="scientific">Leminorella richardii</name>
    <dbReference type="NCBI Taxonomy" id="158841"/>
    <lineage>
        <taxon>Bacteria</taxon>
        <taxon>Pseudomonadati</taxon>
        <taxon>Pseudomonadota</taxon>
        <taxon>Gammaproteobacteria</taxon>
        <taxon>Enterobacterales</taxon>
        <taxon>Budviciaceae</taxon>
        <taxon>Leminorella</taxon>
    </lineage>
</organism>
<reference evidence="2 3" key="1">
    <citation type="submission" date="2018-06" db="EMBL/GenBank/DDBJ databases">
        <authorList>
            <consortium name="Pathogen Informatics"/>
            <person name="Doyle S."/>
        </authorList>
    </citation>
    <scope>NUCLEOTIDE SEQUENCE [LARGE SCALE GENOMIC DNA]</scope>
    <source>
        <strain evidence="2 3">NCTC12151</strain>
    </source>
</reference>
<feature type="transmembrane region" description="Helical" evidence="1">
    <location>
        <begin position="61"/>
        <end position="82"/>
    </location>
</feature>
<feature type="transmembrane region" description="Helical" evidence="1">
    <location>
        <begin position="135"/>
        <end position="157"/>
    </location>
</feature>
<evidence type="ECO:0000313" key="3">
    <source>
        <dbReference type="Proteomes" id="UP000249005"/>
    </source>
</evidence>
<accession>A0A2X4U362</accession>
<dbReference type="RefSeq" id="WP_111738818.1">
    <property type="nucleotide sequence ID" value="NZ_LR698987.1"/>
</dbReference>
<dbReference type="Pfam" id="PF04307">
    <property type="entry name" value="YdjM"/>
    <property type="match status" value="1"/>
</dbReference>
<proteinExistence type="predicted"/>
<keyword evidence="3" id="KW-1185">Reference proteome</keyword>
<keyword evidence="1" id="KW-0812">Transmembrane</keyword>
<dbReference type="KEGG" id="lri:NCTC12151_00112"/>
<name>A0A2X4U362_9GAMM</name>
<dbReference type="AlphaFoldDB" id="A0A2X4U362"/>
<gene>
    <name evidence="2" type="ORF">NCTC12151_00112</name>
</gene>
<evidence type="ECO:0000256" key="1">
    <source>
        <dbReference type="SAM" id="Phobius"/>
    </source>
</evidence>
<feature type="transmembrane region" description="Helical" evidence="1">
    <location>
        <begin position="30"/>
        <end position="49"/>
    </location>
</feature>
<dbReference type="OrthoDB" id="199738at2"/>
<protein>
    <recommendedName>
        <fullName evidence="4">Metal-dependent hydrolase</fullName>
    </recommendedName>
</protein>
<feature type="transmembrane region" description="Helical" evidence="1">
    <location>
        <begin position="89"/>
        <end position="115"/>
    </location>
</feature>
<evidence type="ECO:0000313" key="2">
    <source>
        <dbReference type="EMBL" id="SQI34267.1"/>
    </source>
</evidence>
<keyword evidence="1" id="KW-1133">Transmembrane helix</keyword>
<sequence>MFIAHLPTGYLIGTALIKAFNASEPQAKRILVACMLGAIAPDFDLFYFYLIDHRLHQHHTYVTHFPILWFGLLTLALVWLSLASRKSTALLAVVFCLNGAVHLLLDSVVGNIWWLMPFVDQPYSLFHIEAMYHPWWLNFILNWSFALEVILVSAAVWRWR</sequence>
<keyword evidence="1" id="KW-0472">Membrane</keyword>
<dbReference type="EMBL" id="LS483470">
    <property type="protein sequence ID" value="SQI34267.1"/>
    <property type="molecule type" value="Genomic_DNA"/>
</dbReference>
<dbReference type="InterPro" id="IPR007404">
    <property type="entry name" value="YdjM-like"/>
</dbReference>
<dbReference type="Proteomes" id="UP000249005">
    <property type="component" value="Chromosome 1"/>
</dbReference>